<comment type="subcellular location">
    <subcellularLocation>
        <location evidence="2">Nucleus</location>
    </subcellularLocation>
</comment>
<keyword evidence="9" id="KW-0472">Membrane</keyword>
<evidence type="ECO:0000313" key="13">
    <source>
        <dbReference type="Proteomes" id="UP000235145"/>
    </source>
</evidence>
<evidence type="ECO:0000256" key="5">
    <source>
        <dbReference type="ARBA" id="ARBA00022723"/>
    </source>
</evidence>
<dbReference type="GO" id="GO:0004518">
    <property type="term" value="F:nuclease activity"/>
    <property type="evidence" value="ECO:0007669"/>
    <property type="project" value="UniProtKB-KW"/>
</dbReference>
<comment type="caution">
    <text evidence="12">The sequence shown here is derived from an EMBL/GenBank/DDBJ whole genome shotgun (WGS) entry which is preliminary data.</text>
</comment>
<keyword evidence="7" id="KW-0539">Nucleus</keyword>
<evidence type="ECO:0000259" key="11">
    <source>
        <dbReference type="Pfam" id="PF26138"/>
    </source>
</evidence>
<evidence type="ECO:0000256" key="1">
    <source>
        <dbReference type="ARBA" id="ARBA00001968"/>
    </source>
</evidence>
<dbReference type="Pfam" id="PF26138">
    <property type="entry name" value="DUF8040"/>
    <property type="match status" value="1"/>
</dbReference>
<dbReference type="InterPro" id="IPR045249">
    <property type="entry name" value="HARBI1-like"/>
</dbReference>
<dbReference type="InterPro" id="IPR058353">
    <property type="entry name" value="DUF8040"/>
</dbReference>
<evidence type="ECO:0008006" key="14">
    <source>
        <dbReference type="Google" id="ProtNLM"/>
    </source>
</evidence>
<keyword evidence="13" id="KW-1185">Reference proteome</keyword>
<dbReference type="Pfam" id="PF13359">
    <property type="entry name" value="DDE_Tnp_4"/>
    <property type="match status" value="1"/>
</dbReference>
<evidence type="ECO:0000256" key="2">
    <source>
        <dbReference type="ARBA" id="ARBA00004123"/>
    </source>
</evidence>
<dbReference type="AlphaFoldDB" id="A0A9R1UE63"/>
<protein>
    <recommendedName>
        <fullName evidence="14">DDE Tnp4 domain-containing protein</fullName>
    </recommendedName>
</protein>
<keyword evidence="5" id="KW-0479">Metal-binding</keyword>
<feature type="transmembrane region" description="Helical" evidence="9">
    <location>
        <begin position="20"/>
        <end position="38"/>
    </location>
</feature>
<evidence type="ECO:0000256" key="4">
    <source>
        <dbReference type="ARBA" id="ARBA00022722"/>
    </source>
</evidence>
<comment type="similarity">
    <text evidence="3">Belongs to the HARBI1 family.</text>
</comment>
<dbReference type="GO" id="GO:0016787">
    <property type="term" value="F:hydrolase activity"/>
    <property type="evidence" value="ECO:0007669"/>
    <property type="project" value="UniProtKB-KW"/>
</dbReference>
<evidence type="ECO:0000256" key="3">
    <source>
        <dbReference type="ARBA" id="ARBA00006958"/>
    </source>
</evidence>
<accession>A0A9R1UE63</accession>
<keyword evidence="4" id="KW-0540">Nuclease</keyword>
<comment type="cofactor">
    <cofactor evidence="1">
        <name>a divalent metal cation</name>
        <dbReference type="ChEBI" id="CHEBI:60240"/>
    </cofactor>
</comment>
<keyword evidence="9" id="KW-0812">Transmembrane</keyword>
<sequence>MSRLSLTTRNRRQRQTSLILTWWNVVLHVVVILFLMIFKKHRDKRRIKHLSSNVHRYPILHRYVYESDTMSISQIRMSRMCFSKLCCMLETLGGLKPSRNMEIHEKVAIFLHILAHNVKNRVIICRFRRSGETISRHFIRSYDYIVICLRNANLFPITLLIKDGRALDGTYIKCLVPVEDQPRYRTRKNVIATNVLGVCSQDMQFIYVLTRWEGSTADGRVLRDALLRPHGFKVPRSGYYLVDAGYTNGEGFLAPYRGQSFGYDPEKHCITSEDPVWEAYLQVHKEATRWKHKTFPYYEDLCIVFRKDRAQGNRARDFMEMEQEVNLEEETQDSDDDFLDSEEVSRTTAMQHDETSPSVRSKKRKNRNDEGFNKAVGLITESLKEISKDLSEGIKFDMKINELSEKIPPAILKMNSISQLEKFKALTKIKSDLINVQNFWEIEEGDREAWLKEDLHAYNTDYFLYQ</sequence>
<evidence type="ECO:0000256" key="6">
    <source>
        <dbReference type="ARBA" id="ARBA00022801"/>
    </source>
</evidence>
<feature type="domain" description="DUF8040" evidence="11">
    <location>
        <begin position="67"/>
        <end position="143"/>
    </location>
</feature>
<organism evidence="12 13">
    <name type="scientific">Lactuca sativa</name>
    <name type="common">Garden lettuce</name>
    <dbReference type="NCBI Taxonomy" id="4236"/>
    <lineage>
        <taxon>Eukaryota</taxon>
        <taxon>Viridiplantae</taxon>
        <taxon>Streptophyta</taxon>
        <taxon>Embryophyta</taxon>
        <taxon>Tracheophyta</taxon>
        <taxon>Spermatophyta</taxon>
        <taxon>Magnoliopsida</taxon>
        <taxon>eudicotyledons</taxon>
        <taxon>Gunneridae</taxon>
        <taxon>Pentapetalae</taxon>
        <taxon>asterids</taxon>
        <taxon>campanulids</taxon>
        <taxon>Asterales</taxon>
        <taxon>Asteraceae</taxon>
        <taxon>Cichorioideae</taxon>
        <taxon>Cichorieae</taxon>
        <taxon>Lactucinae</taxon>
        <taxon>Lactuca</taxon>
    </lineage>
</organism>
<keyword evidence="6" id="KW-0378">Hydrolase</keyword>
<feature type="region of interest" description="Disordered" evidence="8">
    <location>
        <begin position="343"/>
        <end position="367"/>
    </location>
</feature>
<name>A0A9R1UE63_LACSA</name>
<gene>
    <name evidence="12" type="ORF">LSAT_V11C900462310</name>
</gene>
<dbReference type="EMBL" id="NBSK02000009">
    <property type="protein sequence ID" value="KAJ0185430.1"/>
    <property type="molecule type" value="Genomic_DNA"/>
</dbReference>
<evidence type="ECO:0000259" key="10">
    <source>
        <dbReference type="Pfam" id="PF13359"/>
    </source>
</evidence>
<evidence type="ECO:0000313" key="12">
    <source>
        <dbReference type="EMBL" id="KAJ0185430.1"/>
    </source>
</evidence>
<reference evidence="12 13" key="1">
    <citation type="journal article" date="2017" name="Nat. Commun.">
        <title>Genome assembly with in vitro proximity ligation data and whole-genome triplication in lettuce.</title>
        <authorList>
            <person name="Reyes-Chin-Wo S."/>
            <person name="Wang Z."/>
            <person name="Yang X."/>
            <person name="Kozik A."/>
            <person name="Arikit S."/>
            <person name="Song C."/>
            <person name="Xia L."/>
            <person name="Froenicke L."/>
            <person name="Lavelle D.O."/>
            <person name="Truco M.J."/>
            <person name="Xia R."/>
            <person name="Zhu S."/>
            <person name="Xu C."/>
            <person name="Xu H."/>
            <person name="Xu X."/>
            <person name="Cox K."/>
            <person name="Korf I."/>
            <person name="Meyers B.C."/>
            <person name="Michelmore R.W."/>
        </authorList>
    </citation>
    <scope>NUCLEOTIDE SEQUENCE [LARGE SCALE GENOMIC DNA]</scope>
    <source>
        <strain evidence="13">cv. Salinas</strain>
        <tissue evidence="12">Seedlings</tissue>
    </source>
</reference>
<dbReference type="PANTHER" id="PTHR22930:SF293">
    <property type="entry name" value="PROTEIN ALP1-LIKE"/>
    <property type="match status" value="1"/>
</dbReference>
<dbReference type="Proteomes" id="UP000235145">
    <property type="component" value="Unassembled WGS sequence"/>
</dbReference>
<feature type="domain" description="DDE Tnp4" evidence="10">
    <location>
        <begin position="167"/>
        <end position="273"/>
    </location>
</feature>
<evidence type="ECO:0000256" key="8">
    <source>
        <dbReference type="SAM" id="MobiDB-lite"/>
    </source>
</evidence>
<dbReference type="InterPro" id="IPR027806">
    <property type="entry name" value="HARBI1_dom"/>
</dbReference>
<evidence type="ECO:0000256" key="7">
    <source>
        <dbReference type="ARBA" id="ARBA00023242"/>
    </source>
</evidence>
<evidence type="ECO:0000256" key="9">
    <source>
        <dbReference type="SAM" id="Phobius"/>
    </source>
</evidence>
<keyword evidence="9" id="KW-1133">Transmembrane helix</keyword>
<dbReference type="GO" id="GO:0046872">
    <property type="term" value="F:metal ion binding"/>
    <property type="evidence" value="ECO:0007669"/>
    <property type="project" value="UniProtKB-KW"/>
</dbReference>
<dbReference type="PANTHER" id="PTHR22930">
    <property type="match status" value="1"/>
</dbReference>
<proteinExistence type="inferred from homology"/>
<dbReference type="GO" id="GO:0005634">
    <property type="term" value="C:nucleus"/>
    <property type="evidence" value="ECO:0007669"/>
    <property type="project" value="UniProtKB-SubCell"/>
</dbReference>